<dbReference type="EMBL" id="JBBNFP010000049">
    <property type="protein sequence ID" value="MEQ2487462.1"/>
    <property type="molecule type" value="Genomic_DNA"/>
</dbReference>
<sequence length="197" mass="22398">MITLDELLASRDARHALQQQLLAEHPGHTLVCTTVVVPGSVKRNQHSLIVAHAAVEALRKAFGVDQWTERDRQQRFIERDLPTGYEVYLVTPTPLLEAKLMAVQIEDSHPLGRLFDIDVIDQQGAPVPRTAVGGEPRRCLVCNREARYCMRMRWHSQDDIWEAINQRIDAYVKSTFSLSQMSKAKLASAMPWRENEG</sequence>
<dbReference type="InterPro" id="IPR005551">
    <property type="entry name" value="CitX"/>
</dbReference>
<dbReference type="RefSeq" id="WP_215760549.1">
    <property type="nucleotide sequence ID" value="NZ_JAHKBE010000051.1"/>
</dbReference>
<dbReference type="Proteomes" id="UP001487296">
    <property type="component" value="Unassembled WGS sequence"/>
</dbReference>
<keyword evidence="2 5" id="KW-0808">Transferase</keyword>
<comment type="catalytic activity">
    <reaction evidence="4">
        <text>apo-[citrate lyase ACP] + 2'-(5''-triphospho-alpha-D-ribosyl)-3'-dephospho-CoA = holo-[citrate lyase ACP] + diphosphate</text>
        <dbReference type="Rhea" id="RHEA:16333"/>
        <dbReference type="Rhea" id="RHEA-COMP:10157"/>
        <dbReference type="Rhea" id="RHEA-COMP:10158"/>
        <dbReference type="ChEBI" id="CHEBI:29999"/>
        <dbReference type="ChEBI" id="CHEBI:33019"/>
        <dbReference type="ChEBI" id="CHEBI:61378"/>
        <dbReference type="ChEBI" id="CHEBI:82683"/>
        <dbReference type="EC" id="2.7.7.61"/>
    </reaction>
</comment>
<gene>
    <name evidence="5" type="primary">citX</name>
    <name evidence="5" type="ORF">AAAT34_10480</name>
</gene>
<evidence type="ECO:0000256" key="4">
    <source>
        <dbReference type="ARBA" id="ARBA00048574"/>
    </source>
</evidence>
<comment type="caution">
    <text evidence="5">The sequence shown here is derived from an EMBL/GenBank/DDBJ whole genome shotgun (WGS) entry which is preliminary data.</text>
</comment>
<keyword evidence="6" id="KW-1185">Reference proteome</keyword>
<keyword evidence="3 5" id="KW-0548">Nucleotidyltransferase</keyword>
<dbReference type="Pfam" id="PF03802">
    <property type="entry name" value="CitX"/>
    <property type="match status" value="1"/>
</dbReference>
<evidence type="ECO:0000256" key="1">
    <source>
        <dbReference type="ARBA" id="ARBA00012524"/>
    </source>
</evidence>
<evidence type="ECO:0000313" key="5">
    <source>
        <dbReference type="EMBL" id="MEQ2487462.1"/>
    </source>
</evidence>
<keyword evidence="5" id="KW-0456">Lyase</keyword>
<reference evidence="5 6" key="1">
    <citation type="submission" date="2024-04" db="EMBL/GenBank/DDBJ databases">
        <title>Human intestinal bacterial collection.</title>
        <authorList>
            <person name="Pauvert C."/>
            <person name="Hitch T.C.A."/>
            <person name="Clavel T."/>
        </authorList>
    </citation>
    <scope>NUCLEOTIDE SEQUENCE [LARGE SCALE GENOMIC DNA]</scope>
    <source>
        <strain evidence="5 6">CLA-AA-H145</strain>
    </source>
</reference>
<dbReference type="GO" id="GO:0016829">
    <property type="term" value="F:lyase activity"/>
    <property type="evidence" value="ECO:0007669"/>
    <property type="project" value="UniProtKB-KW"/>
</dbReference>
<proteinExistence type="predicted"/>
<dbReference type="NCBIfam" id="TIGR03124">
    <property type="entry name" value="citrate_citX"/>
    <property type="match status" value="1"/>
</dbReference>
<dbReference type="EC" id="2.7.7.61" evidence="1"/>
<protein>
    <recommendedName>
        <fullName evidence="1">citrate lyase holo-[acyl-carrier protein] synthase</fullName>
        <ecNumber evidence="1">2.7.7.61</ecNumber>
    </recommendedName>
</protein>
<evidence type="ECO:0000256" key="3">
    <source>
        <dbReference type="ARBA" id="ARBA00022695"/>
    </source>
</evidence>
<evidence type="ECO:0000256" key="2">
    <source>
        <dbReference type="ARBA" id="ARBA00022679"/>
    </source>
</evidence>
<organism evidence="5 6">
    <name type="scientific">Hallella faecis</name>
    <dbReference type="NCBI Taxonomy" id="2841596"/>
    <lineage>
        <taxon>Bacteria</taxon>
        <taxon>Pseudomonadati</taxon>
        <taxon>Bacteroidota</taxon>
        <taxon>Bacteroidia</taxon>
        <taxon>Bacteroidales</taxon>
        <taxon>Prevotellaceae</taxon>
        <taxon>Hallella</taxon>
    </lineage>
</organism>
<name>A0ABV1FSS3_9BACT</name>
<evidence type="ECO:0000313" key="6">
    <source>
        <dbReference type="Proteomes" id="UP001487296"/>
    </source>
</evidence>
<dbReference type="GO" id="GO:0050519">
    <property type="term" value="F:holo-citrate lyase synthase activity"/>
    <property type="evidence" value="ECO:0007669"/>
    <property type="project" value="UniProtKB-EC"/>
</dbReference>
<accession>A0ABV1FSS3</accession>